<organism evidence="1 2">
    <name type="scientific">Hibiscus sabdariffa</name>
    <name type="common">roselle</name>
    <dbReference type="NCBI Taxonomy" id="183260"/>
    <lineage>
        <taxon>Eukaryota</taxon>
        <taxon>Viridiplantae</taxon>
        <taxon>Streptophyta</taxon>
        <taxon>Embryophyta</taxon>
        <taxon>Tracheophyta</taxon>
        <taxon>Spermatophyta</taxon>
        <taxon>Magnoliopsida</taxon>
        <taxon>eudicotyledons</taxon>
        <taxon>Gunneridae</taxon>
        <taxon>Pentapetalae</taxon>
        <taxon>rosids</taxon>
        <taxon>malvids</taxon>
        <taxon>Malvales</taxon>
        <taxon>Malvaceae</taxon>
        <taxon>Malvoideae</taxon>
        <taxon>Hibiscus</taxon>
    </lineage>
</organism>
<comment type="caution">
    <text evidence="1">The sequence shown here is derived from an EMBL/GenBank/DDBJ whole genome shotgun (WGS) entry which is preliminary data.</text>
</comment>
<evidence type="ECO:0000313" key="1">
    <source>
        <dbReference type="EMBL" id="KAK8533854.1"/>
    </source>
</evidence>
<keyword evidence="2" id="KW-1185">Reference proteome</keyword>
<accession>A0ABR2DC20</accession>
<name>A0ABR2DC20_9ROSI</name>
<evidence type="ECO:0000313" key="2">
    <source>
        <dbReference type="Proteomes" id="UP001472677"/>
    </source>
</evidence>
<dbReference type="EMBL" id="JBBPBM010000032">
    <property type="protein sequence ID" value="KAK8533854.1"/>
    <property type="molecule type" value="Genomic_DNA"/>
</dbReference>
<reference evidence="1 2" key="1">
    <citation type="journal article" date="2024" name="G3 (Bethesda)">
        <title>Genome assembly of Hibiscus sabdariffa L. provides insights into metabolisms of medicinal natural products.</title>
        <authorList>
            <person name="Kim T."/>
        </authorList>
    </citation>
    <scope>NUCLEOTIDE SEQUENCE [LARGE SCALE GENOMIC DNA]</scope>
    <source>
        <strain evidence="1">TK-2024</strain>
        <tissue evidence="1">Old leaves</tissue>
    </source>
</reference>
<sequence>MRLSATTTTSNPYSLVRAIATIRCRGWTTEAQWIPCEGNKPADMVAKFDNLSSYNVTIFSQSPESLLI</sequence>
<dbReference type="Proteomes" id="UP001472677">
    <property type="component" value="Unassembled WGS sequence"/>
</dbReference>
<proteinExistence type="predicted"/>
<gene>
    <name evidence="1" type="ORF">V6N12_047257</name>
</gene>
<protein>
    <recommendedName>
        <fullName evidence="3">RNase H type-1 domain-containing protein</fullName>
    </recommendedName>
</protein>
<evidence type="ECO:0008006" key="3">
    <source>
        <dbReference type="Google" id="ProtNLM"/>
    </source>
</evidence>